<dbReference type="InterPro" id="IPR008979">
    <property type="entry name" value="Galactose-bd-like_sf"/>
</dbReference>
<dbReference type="SUPFAM" id="SSF49785">
    <property type="entry name" value="Galactose-binding domain-like"/>
    <property type="match status" value="2"/>
</dbReference>
<evidence type="ECO:0000256" key="1">
    <source>
        <dbReference type="ARBA" id="ARBA00009743"/>
    </source>
</evidence>
<dbReference type="PANTHER" id="PTHR11452">
    <property type="entry name" value="ALPHA-GALACTOSIDASE/ALPHA-N-ACETYLGALACTOSAMINIDASE"/>
    <property type="match status" value="1"/>
</dbReference>
<comment type="similarity">
    <text evidence="1 5">Belongs to the glycosyl hydrolase 27 family.</text>
</comment>
<keyword evidence="2 6" id="KW-0732">Signal</keyword>
<dbReference type="InterPro" id="IPR013780">
    <property type="entry name" value="Glyco_hydro_b"/>
</dbReference>
<comment type="catalytic activity">
    <reaction evidence="5">
        <text>Hydrolysis of terminal, non-reducing alpha-D-galactose residues in alpha-D-galactosides, including galactose oligosaccharides, galactomannans and galactolipids.</text>
        <dbReference type="EC" id="3.2.1.22"/>
    </reaction>
</comment>
<dbReference type="Gene3D" id="2.60.40.1180">
    <property type="entry name" value="Golgi alpha-mannosidase II"/>
    <property type="match status" value="1"/>
</dbReference>
<dbReference type="SUPFAM" id="SSF51445">
    <property type="entry name" value="(Trans)glycosidases"/>
    <property type="match status" value="1"/>
</dbReference>
<reference evidence="8 9" key="1">
    <citation type="submission" date="2021-01" db="EMBL/GenBank/DDBJ databases">
        <title>Whole genome shotgun sequence of Asanoa iriomotensis NBRC 100142.</title>
        <authorList>
            <person name="Komaki H."/>
            <person name="Tamura T."/>
        </authorList>
    </citation>
    <scope>NUCLEOTIDE SEQUENCE [LARGE SCALE GENOMIC DNA]</scope>
    <source>
        <strain evidence="8 9">NBRC 100142</strain>
    </source>
</reference>
<dbReference type="Pfam" id="PF16499">
    <property type="entry name" value="Melibiase_2"/>
    <property type="match status" value="1"/>
</dbReference>
<dbReference type="InterPro" id="IPR000111">
    <property type="entry name" value="Glyco_hydro_27/36_CS"/>
</dbReference>
<protein>
    <recommendedName>
        <fullName evidence="5">Alpha-galactosidase</fullName>
        <ecNumber evidence="5">3.2.1.22</ecNumber>
    </recommendedName>
    <alternativeName>
        <fullName evidence="5">Melibiase</fullName>
    </alternativeName>
</protein>
<name>A0ABQ4BZ85_9ACTN</name>
<dbReference type="PRINTS" id="PR00740">
    <property type="entry name" value="GLHYDRLASE27"/>
</dbReference>
<dbReference type="InterPro" id="IPR038637">
    <property type="entry name" value="NPCBM_sf"/>
</dbReference>
<sequence length="691" mass="71832">MLIMRKPLALSVAMILGAAVLAVPSPAAAATPVVPITAPPMGWNSWNRFGCDIDQNLIRQTADAIVANNLDDLGYRYVNIDDCWMASTRDAQGRLQPHPTRFPSGIKALADYVHARGLKLGIYESAGTATCQGLPGSLDHEVIDANTFAAWEVDLLKYDNCNHQGRPDAQRYQAMGDALKASGRAIVYSICNWGLAEPWLFAPRVGGSLWRTTGDITDTWGSVLSLLDQQVGLEPFARNNGFNDPDMLEVGNGGMTTTEYTAHFSLWALLNAPLLLGNDLRSMSAQTLAIIRNAEVIAVNQDWGGSQGRKMRDFGETEVWAKPMSDGGAAVVLFNRTAATATITTSAAEVGLGGSTGYALRNLWTGATSTSTGAVSASVPAHGVAMFRVNRSGSLAAAPAAGTHQVGDAAWLASSNFWGPAERNRANGEQAAGDGGTLTVNGTTYAKGVGVHADSAVHLYLGRACPLFSASVGVDDEVTNAAASVRFQVYGDGRLLAYSPVKRAADGPTSLRVATGGYATLELRVTDGRDNANYDHADWGGATLTCAAPGTGSVPGFTGGNGWGPAERDQSNGEQAAGDGAVVTVGGVSYVRGIGAHAPGDLTVNLNGACERFTAVAGIDAEVSSATARVVFTVLADGATLYTSPAVTLASGPVVVDLDVTGRAALRLVVGDGGNGVDYDHADWADARLLC</sequence>
<dbReference type="PANTHER" id="PTHR11452:SF75">
    <property type="entry name" value="ALPHA-GALACTOSIDASE MEL1"/>
    <property type="match status" value="1"/>
</dbReference>
<dbReference type="Gene3D" id="3.20.20.70">
    <property type="entry name" value="Aldolase class I"/>
    <property type="match status" value="1"/>
</dbReference>
<dbReference type="PROSITE" id="PS00512">
    <property type="entry name" value="ALPHA_GALACTOSIDASE"/>
    <property type="match status" value="1"/>
</dbReference>
<evidence type="ECO:0000256" key="4">
    <source>
        <dbReference type="ARBA" id="ARBA00023295"/>
    </source>
</evidence>
<organism evidence="8 9">
    <name type="scientific">Asanoa iriomotensis</name>
    <dbReference type="NCBI Taxonomy" id="234613"/>
    <lineage>
        <taxon>Bacteria</taxon>
        <taxon>Bacillati</taxon>
        <taxon>Actinomycetota</taxon>
        <taxon>Actinomycetes</taxon>
        <taxon>Micromonosporales</taxon>
        <taxon>Micromonosporaceae</taxon>
        <taxon>Asanoa</taxon>
    </lineage>
</organism>
<accession>A0ABQ4BZ85</accession>
<evidence type="ECO:0000259" key="7">
    <source>
        <dbReference type="SMART" id="SM00776"/>
    </source>
</evidence>
<proteinExistence type="inferred from homology"/>
<evidence type="ECO:0000313" key="8">
    <source>
        <dbReference type="EMBL" id="GIF55849.1"/>
    </source>
</evidence>
<dbReference type="Proteomes" id="UP000624325">
    <property type="component" value="Unassembled WGS sequence"/>
</dbReference>
<evidence type="ECO:0000256" key="6">
    <source>
        <dbReference type="SAM" id="SignalP"/>
    </source>
</evidence>
<dbReference type="InterPro" id="IPR041233">
    <property type="entry name" value="Melibiase_C"/>
</dbReference>
<dbReference type="Gene3D" id="2.60.120.1060">
    <property type="entry name" value="NPCBM/NEW2 domain"/>
    <property type="match status" value="2"/>
</dbReference>
<evidence type="ECO:0000256" key="3">
    <source>
        <dbReference type="ARBA" id="ARBA00022801"/>
    </source>
</evidence>
<keyword evidence="9" id="KW-1185">Reference proteome</keyword>
<evidence type="ECO:0000256" key="5">
    <source>
        <dbReference type="RuleBase" id="RU361168"/>
    </source>
</evidence>
<dbReference type="InterPro" id="IPR002241">
    <property type="entry name" value="Glyco_hydro_27"/>
</dbReference>
<dbReference type="Pfam" id="PF17801">
    <property type="entry name" value="Melibiase_C"/>
    <property type="match status" value="1"/>
</dbReference>
<keyword evidence="5" id="KW-1015">Disulfide bond</keyword>
<dbReference type="InterPro" id="IPR013222">
    <property type="entry name" value="Glyco_hyd_98_carb-bd"/>
</dbReference>
<dbReference type="SMART" id="SM00776">
    <property type="entry name" value="NPCBM"/>
    <property type="match status" value="2"/>
</dbReference>
<evidence type="ECO:0000256" key="2">
    <source>
        <dbReference type="ARBA" id="ARBA00022729"/>
    </source>
</evidence>
<dbReference type="SUPFAM" id="SSF51011">
    <property type="entry name" value="Glycosyl hydrolase domain"/>
    <property type="match status" value="1"/>
</dbReference>
<dbReference type="InterPro" id="IPR013785">
    <property type="entry name" value="Aldolase_TIM"/>
</dbReference>
<gene>
    <name evidence="8" type="primary">galA_2</name>
    <name evidence="8" type="ORF">Air01nite_19440</name>
</gene>
<feature type="domain" description="Glycosyl hydrolase family 98 putative carbohydrate-binding module" evidence="7">
    <location>
        <begin position="548"/>
        <end position="691"/>
    </location>
</feature>
<feature type="domain" description="Glycosyl hydrolase family 98 putative carbohydrate-binding module" evidence="7">
    <location>
        <begin position="400"/>
        <end position="546"/>
    </location>
</feature>
<comment type="caution">
    <text evidence="8">The sequence shown here is derived from an EMBL/GenBank/DDBJ whole genome shotgun (WGS) entry which is preliminary data.</text>
</comment>
<dbReference type="EMBL" id="BONC01000010">
    <property type="protein sequence ID" value="GIF55849.1"/>
    <property type="molecule type" value="Genomic_DNA"/>
</dbReference>
<dbReference type="Pfam" id="PF08305">
    <property type="entry name" value="NPCBM"/>
    <property type="match status" value="2"/>
</dbReference>
<evidence type="ECO:0000313" key="9">
    <source>
        <dbReference type="Proteomes" id="UP000624325"/>
    </source>
</evidence>
<dbReference type="InterPro" id="IPR017853">
    <property type="entry name" value="GH"/>
</dbReference>
<dbReference type="CDD" id="cd14792">
    <property type="entry name" value="GH27"/>
    <property type="match status" value="1"/>
</dbReference>
<dbReference type="EC" id="3.2.1.22" evidence="5"/>
<keyword evidence="3 5" id="KW-0378">Hydrolase</keyword>
<feature type="chain" id="PRO_5045559347" description="Alpha-galactosidase" evidence="6">
    <location>
        <begin position="30"/>
        <end position="691"/>
    </location>
</feature>
<feature type="signal peptide" evidence="6">
    <location>
        <begin position="1"/>
        <end position="29"/>
    </location>
</feature>
<keyword evidence="4 5" id="KW-0326">Glycosidase</keyword>